<name>C7QI92_CATAD</name>
<dbReference type="KEGG" id="cai:Caci_4273"/>
<dbReference type="HOGENOM" id="CLU_121942_1_0_11"/>
<protein>
    <recommendedName>
        <fullName evidence="3">DUF2000 domain-containing protein</fullName>
    </recommendedName>
</protein>
<dbReference type="Pfam" id="PF09391">
    <property type="entry name" value="DUF2000"/>
    <property type="match status" value="1"/>
</dbReference>
<dbReference type="EMBL" id="CP001700">
    <property type="protein sequence ID" value="ACU73137.1"/>
    <property type="molecule type" value="Genomic_DNA"/>
</dbReference>
<dbReference type="SUPFAM" id="SSF102462">
    <property type="entry name" value="Peptidyl-tRNA hydrolase II"/>
    <property type="match status" value="1"/>
</dbReference>
<dbReference type="InterPro" id="IPR018988">
    <property type="entry name" value="DUF2000"/>
</dbReference>
<organism evidence="1 2">
    <name type="scientific">Catenulispora acidiphila (strain DSM 44928 / JCM 14897 / NBRC 102108 / NRRL B-24433 / ID139908)</name>
    <dbReference type="NCBI Taxonomy" id="479433"/>
    <lineage>
        <taxon>Bacteria</taxon>
        <taxon>Bacillati</taxon>
        <taxon>Actinomycetota</taxon>
        <taxon>Actinomycetes</taxon>
        <taxon>Catenulisporales</taxon>
        <taxon>Catenulisporaceae</taxon>
        <taxon>Catenulispora</taxon>
    </lineage>
</organism>
<evidence type="ECO:0000313" key="2">
    <source>
        <dbReference type="Proteomes" id="UP000000851"/>
    </source>
</evidence>
<dbReference type="InterPro" id="IPR017021">
    <property type="entry name" value="UCP033763"/>
</dbReference>
<dbReference type="OrthoDB" id="3692042at2"/>
<reference evidence="1 2" key="1">
    <citation type="journal article" date="2009" name="Stand. Genomic Sci.">
        <title>Complete genome sequence of Catenulispora acidiphila type strain (ID 139908).</title>
        <authorList>
            <person name="Copeland A."/>
            <person name="Lapidus A."/>
            <person name="Glavina Del Rio T."/>
            <person name="Nolan M."/>
            <person name="Lucas S."/>
            <person name="Chen F."/>
            <person name="Tice H."/>
            <person name="Cheng J.F."/>
            <person name="Bruce D."/>
            <person name="Goodwin L."/>
            <person name="Pitluck S."/>
            <person name="Mikhailova N."/>
            <person name="Pati A."/>
            <person name="Ivanova N."/>
            <person name="Mavromatis K."/>
            <person name="Chen A."/>
            <person name="Palaniappan K."/>
            <person name="Chain P."/>
            <person name="Land M."/>
            <person name="Hauser L."/>
            <person name="Chang Y.J."/>
            <person name="Jeffries C.D."/>
            <person name="Chertkov O."/>
            <person name="Brettin T."/>
            <person name="Detter J.C."/>
            <person name="Han C."/>
            <person name="Ali Z."/>
            <person name="Tindall B.J."/>
            <person name="Goker M."/>
            <person name="Bristow J."/>
            <person name="Eisen J.A."/>
            <person name="Markowitz V."/>
            <person name="Hugenholtz P."/>
            <person name="Kyrpides N.C."/>
            <person name="Klenk H.P."/>
        </authorList>
    </citation>
    <scope>NUCLEOTIDE SEQUENCE [LARGE SCALE GENOMIC DNA]</scope>
    <source>
        <strain evidence="2">DSM 44928 / JCM 14897 / NBRC 102108 / NRRL B-24433 / ID139908</strain>
    </source>
</reference>
<dbReference type="STRING" id="479433.Caci_4273"/>
<evidence type="ECO:0000313" key="1">
    <source>
        <dbReference type="EMBL" id="ACU73137.1"/>
    </source>
</evidence>
<dbReference type="InterPro" id="IPR023476">
    <property type="entry name" value="Pep_tRNA_hydro_II_dom_sf"/>
</dbReference>
<dbReference type="Gene3D" id="3.40.1490.10">
    <property type="entry name" value="Bit1"/>
    <property type="match status" value="1"/>
</dbReference>
<keyword evidence="2" id="KW-1185">Reference proteome</keyword>
<gene>
    <name evidence="1" type="ordered locus">Caci_4273</name>
</gene>
<accession>C7QI92</accession>
<sequence>MPLLDTTLPRFEKCAIVIDDALPTGLAMNAAAVLALSIGDAYGESALGPDVKDRDGQVHQAITEVPLPILKADAQVLHSIVTKALAEPDVFLVDFTSAAQAARDYGSYMQSMEVTGSQDHVYVGVAVVGAKKAVQRLSGSLPLYR</sequence>
<dbReference type="PIRSF" id="PIRSF033736">
    <property type="entry name" value="UCP033763"/>
    <property type="match status" value="1"/>
</dbReference>
<evidence type="ECO:0008006" key="3">
    <source>
        <dbReference type="Google" id="ProtNLM"/>
    </source>
</evidence>
<dbReference type="InParanoid" id="C7QI92"/>
<dbReference type="Proteomes" id="UP000000851">
    <property type="component" value="Chromosome"/>
</dbReference>
<dbReference type="eggNOG" id="COG4954">
    <property type="taxonomic scope" value="Bacteria"/>
</dbReference>
<proteinExistence type="predicted"/>
<dbReference type="AlphaFoldDB" id="C7QI92"/>